<evidence type="ECO:0000313" key="2">
    <source>
        <dbReference type="Proteomes" id="UP001162480"/>
    </source>
</evidence>
<gene>
    <name evidence="1" type="ORF">OCTVUL_1B025191</name>
</gene>
<keyword evidence="2" id="KW-1185">Reference proteome</keyword>
<organism evidence="1 2">
    <name type="scientific">Octopus vulgaris</name>
    <name type="common">Common octopus</name>
    <dbReference type="NCBI Taxonomy" id="6645"/>
    <lineage>
        <taxon>Eukaryota</taxon>
        <taxon>Metazoa</taxon>
        <taxon>Spiralia</taxon>
        <taxon>Lophotrochozoa</taxon>
        <taxon>Mollusca</taxon>
        <taxon>Cephalopoda</taxon>
        <taxon>Coleoidea</taxon>
        <taxon>Octopodiformes</taxon>
        <taxon>Octopoda</taxon>
        <taxon>Incirrata</taxon>
        <taxon>Octopodidae</taxon>
        <taxon>Octopus</taxon>
    </lineage>
</organism>
<dbReference type="Proteomes" id="UP001162480">
    <property type="component" value="Chromosome 25"/>
</dbReference>
<evidence type="ECO:0000313" key="1">
    <source>
        <dbReference type="EMBL" id="CAI9741094.1"/>
    </source>
</evidence>
<sequence length="92" mass="10845">MEDKNTGDMEDKTCGLCRLKLIGDFRHWPNRHSFLLERVYEKVWIRPSENTVLNFLILLVVKSARDAAIFTNSFMKAASCEFEYLILSHTRY</sequence>
<proteinExistence type="predicted"/>
<reference evidence="1" key="1">
    <citation type="submission" date="2023-08" db="EMBL/GenBank/DDBJ databases">
        <authorList>
            <person name="Alioto T."/>
            <person name="Alioto T."/>
            <person name="Gomez Garrido J."/>
        </authorList>
    </citation>
    <scope>NUCLEOTIDE SEQUENCE</scope>
</reference>
<dbReference type="AlphaFoldDB" id="A0AA36FL90"/>
<accession>A0AA36FL90</accession>
<dbReference type="EMBL" id="OX597838">
    <property type="protein sequence ID" value="CAI9741094.1"/>
    <property type="molecule type" value="Genomic_DNA"/>
</dbReference>
<protein>
    <submittedName>
        <fullName evidence="1">Uncharacterized protein</fullName>
    </submittedName>
</protein>
<name>A0AA36FL90_OCTVU</name>